<keyword evidence="6" id="KW-1185">Reference proteome</keyword>
<keyword evidence="3" id="KW-0804">Transcription</keyword>
<sequence length="335" mass="35895">MTDVARHAGVALGTVSNTLNNPEKVAEATRRKVLAAIAELGFVRNDAARSLAAGNSTTVGLVLADLGNSFFVDIARGAEQVMRRNGMNVLIANTDIDRDREVRNLELFEQHRVAGIILAPLDTPLARSQVLPASKTPTVLVNFDSESHAHPSVAVNEHLGGRLAARHLLELGRRRLLFVGGPLFLTAVRGRYEGAAEAVAAFPGAEMEHLETRGLNIRHGRAAAQTILDRGAGRYDGIIAAADLVAIGLIQALGEREGFRVPADLAITGYDNNHFASESAVPVTTVGQPGEEMGRVAADLLLERIARPDASVRSLVLDPHLIPRRSTLGELWHND</sequence>
<dbReference type="RefSeq" id="WP_263797539.1">
    <property type="nucleotide sequence ID" value="NZ_AP027141.1"/>
</dbReference>
<evidence type="ECO:0000256" key="2">
    <source>
        <dbReference type="ARBA" id="ARBA00023125"/>
    </source>
</evidence>
<dbReference type="SMART" id="SM00354">
    <property type="entry name" value="HTH_LACI"/>
    <property type="match status" value="1"/>
</dbReference>
<dbReference type="PROSITE" id="PS50932">
    <property type="entry name" value="HTH_LACI_2"/>
    <property type="match status" value="1"/>
</dbReference>
<evidence type="ECO:0000256" key="3">
    <source>
        <dbReference type="ARBA" id="ARBA00023163"/>
    </source>
</evidence>
<protein>
    <submittedName>
        <fullName evidence="5">LacI family transcriptional regulator</fullName>
    </submittedName>
</protein>
<evidence type="ECO:0000256" key="1">
    <source>
        <dbReference type="ARBA" id="ARBA00023015"/>
    </source>
</evidence>
<dbReference type="PANTHER" id="PTHR30146:SF109">
    <property type="entry name" value="HTH-TYPE TRANSCRIPTIONAL REGULATOR GALS"/>
    <property type="match status" value="1"/>
</dbReference>
<dbReference type="InterPro" id="IPR046335">
    <property type="entry name" value="LacI/GalR-like_sensor"/>
</dbReference>
<reference evidence="5 6" key="1">
    <citation type="submission" date="2022-12" db="EMBL/GenBank/DDBJ databases">
        <title>Microbacterium terricola strain KV-448 chromosome, complete genome.</title>
        <authorList>
            <person name="Oshima T."/>
            <person name="Moriya T."/>
            <person name="Bessho Y."/>
        </authorList>
    </citation>
    <scope>NUCLEOTIDE SEQUENCE [LARGE SCALE GENOMIC DNA]</scope>
    <source>
        <strain evidence="5 6">KV-448</strain>
    </source>
</reference>
<proteinExistence type="predicted"/>
<gene>
    <name evidence="5" type="ORF">Microterr_25360</name>
</gene>
<keyword evidence="2" id="KW-0238">DNA-binding</keyword>
<dbReference type="PANTHER" id="PTHR30146">
    <property type="entry name" value="LACI-RELATED TRANSCRIPTIONAL REPRESSOR"/>
    <property type="match status" value="1"/>
</dbReference>
<accession>A0ABM8E283</accession>
<evidence type="ECO:0000313" key="5">
    <source>
        <dbReference type="EMBL" id="BDV31876.1"/>
    </source>
</evidence>
<evidence type="ECO:0000259" key="4">
    <source>
        <dbReference type="PROSITE" id="PS50932"/>
    </source>
</evidence>
<dbReference type="InterPro" id="IPR000843">
    <property type="entry name" value="HTH_LacI"/>
</dbReference>
<dbReference type="Gene3D" id="3.40.50.2300">
    <property type="match status" value="2"/>
</dbReference>
<organism evidence="5 6">
    <name type="scientific">Microbacterium terricola</name>
    <dbReference type="NCBI Taxonomy" id="344163"/>
    <lineage>
        <taxon>Bacteria</taxon>
        <taxon>Bacillati</taxon>
        <taxon>Actinomycetota</taxon>
        <taxon>Actinomycetes</taxon>
        <taxon>Micrococcales</taxon>
        <taxon>Microbacteriaceae</taxon>
        <taxon>Microbacterium</taxon>
    </lineage>
</organism>
<dbReference type="SUPFAM" id="SSF53822">
    <property type="entry name" value="Periplasmic binding protein-like I"/>
    <property type="match status" value="1"/>
</dbReference>
<dbReference type="Pfam" id="PF13377">
    <property type="entry name" value="Peripla_BP_3"/>
    <property type="match status" value="1"/>
</dbReference>
<keyword evidence="1" id="KW-0805">Transcription regulation</keyword>
<dbReference type="Pfam" id="PF00356">
    <property type="entry name" value="LacI"/>
    <property type="match status" value="1"/>
</dbReference>
<name>A0ABM8E283_9MICO</name>
<dbReference type="InterPro" id="IPR028082">
    <property type="entry name" value="Peripla_BP_I"/>
</dbReference>
<feature type="domain" description="HTH lacI-type" evidence="4">
    <location>
        <begin position="1"/>
        <end position="53"/>
    </location>
</feature>
<evidence type="ECO:0000313" key="6">
    <source>
        <dbReference type="Proteomes" id="UP001317779"/>
    </source>
</evidence>
<dbReference type="EMBL" id="AP027141">
    <property type="protein sequence ID" value="BDV31876.1"/>
    <property type="molecule type" value="Genomic_DNA"/>
</dbReference>
<dbReference type="SUPFAM" id="SSF47413">
    <property type="entry name" value="lambda repressor-like DNA-binding domains"/>
    <property type="match status" value="1"/>
</dbReference>
<dbReference type="Gene3D" id="1.10.260.40">
    <property type="entry name" value="lambda repressor-like DNA-binding domains"/>
    <property type="match status" value="1"/>
</dbReference>
<dbReference type="InterPro" id="IPR010982">
    <property type="entry name" value="Lambda_DNA-bd_dom_sf"/>
</dbReference>
<dbReference type="Proteomes" id="UP001317779">
    <property type="component" value="Chromosome"/>
</dbReference>
<dbReference type="CDD" id="cd06267">
    <property type="entry name" value="PBP1_LacI_sugar_binding-like"/>
    <property type="match status" value="1"/>
</dbReference>
<dbReference type="CDD" id="cd01392">
    <property type="entry name" value="HTH_LacI"/>
    <property type="match status" value="1"/>
</dbReference>